<proteinExistence type="inferred from homology"/>
<dbReference type="NCBIfam" id="NF000840">
    <property type="entry name" value="PRK00071.1-3"/>
    <property type="match status" value="1"/>
</dbReference>
<dbReference type="PANTHER" id="PTHR39321:SF3">
    <property type="entry name" value="PHOSPHOPANTETHEINE ADENYLYLTRANSFERASE"/>
    <property type="match status" value="1"/>
</dbReference>
<dbReference type="AlphaFoldDB" id="A0A7W8D4Q1"/>
<dbReference type="Pfam" id="PF01467">
    <property type="entry name" value="CTP_transf_like"/>
    <property type="match status" value="1"/>
</dbReference>
<evidence type="ECO:0000259" key="15">
    <source>
        <dbReference type="PROSITE" id="PS51831"/>
    </source>
</evidence>
<dbReference type="Gene3D" id="1.10.3210.10">
    <property type="entry name" value="Hypothetical protein af1432"/>
    <property type="match status" value="1"/>
</dbReference>
<evidence type="ECO:0000256" key="11">
    <source>
        <dbReference type="ARBA" id="ARBA00023027"/>
    </source>
</evidence>
<dbReference type="UniPathway" id="UPA00253">
    <property type="reaction ID" value="UER00332"/>
</dbReference>
<dbReference type="GO" id="GO:0008803">
    <property type="term" value="F:bis(5'-nucleosyl)-tetraphosphatase (symmetrical) activity"/>
    <property type="evidence" value="ECO:0007669"/>
    <property type="project" value="UniProtKB-EC"/>
</dbReference>
<dbReference type="InterPro" id="IPR014729">
    <property type="entry name" value="Rossmann-like_a/b/a_fold"/>
</dbReference>
<keyword evidence="9 14" id="KW-0067">ATP-binding</keyword>
<feature type="domain" description="HD" evidence="15">
    <location>
        <begin position="193"/>
        <end position="304"/>
    </location>
</feature>
<dbReference type="InterPro" id="IPR003607">
    <property type="entry name" value="HD/PDEase_dom"/>
</dbReference>
<evidence type="ECO:0000256" key="9">
    <source>
        <dbReference type="ARBA" id="ARBA00022840"/>
    </source>
</evidence>
<name>A0A7W8D4Q1_9FIRM</name>
<dbReference type="SUPFAM" id="SSF109604">
    <property type="entry name" value="HD-domain/PDEase-like"/>
    <property type="match status" value="1"/>
</dbReference>
<evidence type="ECO:0000256" key="4">
    <source>
        <dbReference type="ARBA" id="ARBA00022679"/>
    </source>
</evidence>
<dbReference type="PANTHER" id="PTHR39321">
    <property type="entry name" value="NICOTINATE-NUCLEOTIDE ADENYLYLTRANSFERASE-RELATED"/>
    <property type="match status" value="1"/>
</dbReference>
<evidence type="ECO:0000256" key="12">
    <source>
        <dbReference type="ARBA" id="ARBA00048721"/>
    </source>
</evidence>
<evidence type="ECO:0000256" key="14">
    <source>
        <dbReference type="HAMAP-Rule" id="MF_00244"/>
    </source>
</evidence>
<dbReference type="InterPro" id="IPR006674">
    <property type="entry name" value="HD_domain"/>
</dbReference>
<dbReference type="Proteomes" id="UP000521313">
    <property type="component" value="Unassembled WGS sequence"/>
</dbReference>
<evidence type="ECO:0000313" key="17">
    <source>
        <dbReference type="Proteomes" id="UP000521313"/>
    </source>
</evidence>
<dbReference type="RefSeq" id="WP_183376498.1">
    <property type="nucleotide sequence ID" value="NZ_JACHHD010000016.1"/>
</dbReference>
<dbReference type="NCBIfam" id="TIGR00488">
    <property type="entry name" value="bis(5'-nucleosyl)-tetraphosphatase (symmetrical) YqeK"/>
    <property type="match status" value="1"/>
</dbReference>
<dbReference type="GO" id="GO:0046872">
    <property type="term" value="F:metal ion binding"/>
    <property type="evidence" value="ECO:0007669"/>
    <property type="project" value="UniProtKB-KW"/>
</dbReference>
<organism evidence="16 17">
    <name type="scientific">Faecalicoccus acidiformans</name>
    <dbReference type="NCBI Taxonomy" id="915173"/>
    <lineage>
        <taxon>Bacteria</taxon>
        <taxon>Bacillati</taxon>
        <taxon>Bacillota</taxon>
        <taxon>Erysipelotrichia</taxon>
        <taxon>Erysipelotrichales</taxon>
        <taxon>Erysipelotrichaceae</taxon>
        <taxon>Faecalicoccus</taxon>
    </lineage>
</organism>
<keyword evidence="10" id="KW-0408">Iron</keyword>
<dbReference type="NCBIfam" id="TIGR00482">
    <property type="entry name" value="nicotinate (nicotinamide) nucleotide adenylyltransferase"/>
    <property type="match status" value="1"/>
</dbReference>
<dbReference type="InterPro" id="IPR004821">
    <property type="entry name" value="Cyt_trans-like"/>
</dbReference>
<evidence type="ECO:0000256" key="7">
    <source>
        <dbReference type="ARBA" id="ARBA00022741"/>
    </source>
</evidence>
<comment type="pathway">
    <text evidence="2 14">Cofactor biosynthesis; NAD(+) biosynthesis; deamido-NAD(+) from nicotinate D-ribonucleotide: step 1/1.</text>
</comment>
<evidence type="ECO:0000256" key="2">
    <source>
        <dbReference type="ARBA" id="ARBA00005019"/>
    </source>
</evidence>
<keyword evidence="7 14" id="KW-0547">Nucleotide-binding</keyword>
<evidence type="ECO:0000256" key="1">
    <source>
        <dbReference type="ARBA" id="ARBA00002324"/>
    </source>
</evidence>
<evidence type="ECO:0000256" key="10">
    <source>
        <dbReference type="ARBA" id="ARBA00023004"/>
    </source>
</evidence>
<dbReference type="SMART" id="SM00471">
    <property type="entry name" value="HDc"/>
    <property type="match status" value="1"/>
</dbReference>
<reference evidence="16 17" key="1">
    <citation type="submission" date="2020-08" db="EMBL/GenBank/DDBJ databases">
        <title>Genomic Encyclopedia of Type Strains, Phase IV (KMG-IV): sequencing the most valuable type-strain genomes for metagenomic binning, comparative biology and taxonomic classification.</title>
        <authorList>
            <person name="Goeker M."/>
        </authorList>
    </citation>
    <scope>NUCLEOTIDE SEQUENCE [LARGE SCALE GENOMIC DNA]</scope>
    <source>
        <strain evidence="16 17">DSM 26963</strain>
    </source>
</reference>
<dbReference type="HAMAP" id="MF_00244">
    <property type="entry name" value="NaMN_adenylyltr"/>
    <property type="match status" value="1"/>
</dbReference>
<evidence type="ECO:0000256" key="6">
    <source>
        <dbReference type="ARBA" id="ARBA00022723"/>
    </source>
</evidence>
<dbReference type="Pfam" id="PF01966">
    <property type="entry name" value="HD"/>
    <property type="match status" value="1"/>
</dbReference>
<keyword evidence="11 14" id="KW-0520">NAD</keyword>
<dbReference type="GO" id="GO:0004515">
    <property type="term" value="F:nicotinate-nucleotide adenylyltransferase activity"/>
    <property type="evidence" value="ECO:0007669"/>
    <property type="project" value="UniProtKB-UniRule"/>
</dbReference>
<dbReference type="InterPro" id="IPR005249">
    <property type="entry name" value="YqeK"/>
</dbReference>
<keyword evidence="6" id="KW-0479">Metal-binding</keyword>
<dbReference type="PROSITE" id="PS51831">
    <property type="entry name" value="HD"/>
    <property type="match status" value="1"/>
</dbReference>
<dbReference type="SUPFAM" id="SSF52374">
    <property type="entry name" value="Nucleotidylyl transferase"/>
    <property type="match status" value="1"/>
</dbReference>
<keyword evidence="8" id="KW-0378">Hydrolase</keyword>
<comment type="caution">
    <text evidence="16">The sequence shown here is derived from an EMBL/GenBank/DDBJ whole genome shotgun (WGS) entry which is preliminary data.</text>
</comment>
<comment type="catalytic activity">
    <reaction evidence="12 14">
        <text>nicotinate beta-D-ribonucleotide + ATP + H(+) = deamido-NAD(+) + diphosphate</text>
        <dbReference type="Rhea" id="RHEA:22860"/>
        <dbReference type="ChEBI" id="CHEBI:15378"/>
        <dbReference type="ChEBI" id="CHEBI:30616"/>
        <dbReference type="ChEBI" id="CHEBI:33019"/>
        <dbReference type="ChEBI" id="CHEBI:57502"/>
        <dbReference type="ChEBI" id="CHEBI:58437"/>
        <dbReference type="EC" id="2.7.7.18"/>
    </reaction>
</comment>
<dbReference type="CDD" id="cd00077">
    <property type="entry name" value="HDc"/>
    <property type="match status" value="1"/>
</dbReference>
<evidence type="ECO:0000256" key="8">
    <source>
        <dbReference type="ARBA" id="ARBA00022801"/>
    </source>
</evidence>
<dbReference type="CDD" id="cd02165">
    <property type="entry name" value="NMNAT"/>
    <property type="match status" value="1"/>
</dbReference>
<dbReference type="EMBL" id="JACHHD010000016">
    <property type="protein sequence ID" value="MBB5185495.1"/>
    <property type="molecule type" value="Genomic_DNA"/>
</dbReference>
<evidence type="ECO:0000256" key="13">
    <source>
        <dbReference type="ARBA" id="ARBA00049417"/>
    </source>
</evidence>
<dbReference type="EC" id="2.7.7.18" evidence="14"/>
<gene>
    <name evidence="14" type="primary">nadD</name>
    <name evidence="16" type="ORF">HNQ43_001552</name>
</gene>
<keyword evidence="3 14" id="KW-0662">Pyridine nucleotide biosynthesis</keyword>
<comment type="catalytic activity">
    <reaction evidence="13">
        <text>P(1),P(4)-bis(5'-adenosyl) tetraphosphate + H2O = 2 ADP + 2 H(+)</text>
        <dbReference type="Rhea" id="RHEA:24252"/>
        <dbReference type="ChEBI" id="CHEBI:15377"/>
        <dbReference type="ChEBI" id="CHEBI:15378"/>
        <dbReference type="ChEBI" id="CHEBI:58141"/>
        <dbReference type="ChEBI" id="CHEBI:456216"/>
        <dbReference type="EC" id="3.6.1.41"/>
    </reaction>
</comment>
<evidence type="ECO:0000256" key="3">
    <source>
        <dbReference type="ARBA" id="ARBA00022642"/>
    </source>
</evidence>
<dbReference type="Gene3D" id="3.40.50.620">
    <property type="entry name" value="HUPs"/>
    <property type="match status" value="1"/>
</dbReference>
<dbReference type="GO" id="GO:0009435">
    <property type="term" value="P:NAD+ biosynthetic process"/>
    <property type="evidence" value="ECO:0007669"/>
    <property type="project" value="UniProtKB-UniRule"/>
</dbReference>
<dbReference type="GO" id="GO:0005524">
    <property type="term" value="F:ATP binding"/>
    <property type="evidence" value="ECO:0007669"/>
    <property type="project" value="UniProtKB-KW"/>
</dbReference>
<comment type="function">
    <text evidence="1 14">Catalyzes the reversible adenylation of nicotinate mononucleotide (NaMN) to nicotinic acid adenine dinucleotide (NaAD).</text>
</comment>
<keyword evidence="5 14" id="KW-0548">Nucleotidyltransferase</keyword>
<protein>
    <recommendedName>
        <fullName evidence="14">Probable nicotinate-nucleotide adenylyltransferase</fullName>
        <ecNumber evidence="14">2.7.7.18</ecNumber>
    </recommendedName>
    <alternativeName>
        <fullName evidence="14">Deamido-NAD(+) diphosphorylase</fullName>
    </alternativeName>
    <alternativeName>
        <fullName evidence="14">Deamido-NAD(+) pyrophosphorylase</fullName>
    </alternativeName>
    <alternativeName>
        <fullName evidence="14">Nicotinate mononucleotide adenylyltransferase</fullName>
        <shortName evidence="14">NaMN adenylyltransferase</shortName>
    </alternativeName>
</protein>
<keyword evidence="4 14" id="KW-0808">Transferase</keyword>
<evidence type="ECO:0000256" key="5">
    <source>
        <dbReference type="ARBA" id="ARBA00022695"/>
    </source>
</evidence>
<evidence type="ECO:0000313" key="16">
    <source>
        <dbReference type="EMBL" id="MBB5185495.1"/>
    </source>
</evidence>
<accession>A0A7W8D4Q1</accession>
<sequence length="339" mass="39401">MKIAILGGSFDPVHLGHLQMAHQAKKLLGVAQVWFLPTKKTPLKDRQLTNDQDRLAMLEMALAPYPEYIVCTLELEREGTSYTVDTLRELHARYADHEFFWLIGNDQLEQFDRWKEPKTLVQLAHFVCFDRDGKSKKTAYPIRQIHMSPIPVSSSEIRKGKKLNYLAPQVLDYIYQHRLYLSGFLEERLKPKRVAHSLSVANLCEKFARAHNLDLNRAFLIGCFHDIAKNMTESEMKPWMEIVCPENMRYPCPVWHGFVASEIVDRIFGIHDLQIRQAIYHHVLGTSIDPYAMIVFCADKLDPLRGYPVQEQIALVEQDLSKGFWMVKEENQKYLEGKE</sequence>
<comment type="similarity">
    <text evidence="14">Belongs to the NadD family.</text>
</comment>
<dbReference type="InterPro" id="IPR005248">
    <property type="entry name" value="NadD/NMNAT"/>
</dbReference>
<dbReference type="NCBIfam" id="TIGR00125">
    <property type="entry name" value="cyt_tran_rel"/>
    <property type="match status" value="1"/>
</dbReference>